<accession>A0A151GHJ0</accession>
<keyword evidence="3" id="KW-1185">Reference proteome</keyword>
<comment type="caution">
    <text evidence="2">The sequence shown here is derived from an EMBL/GenBank/DDBJ whole genome shotgun (WGS) entry which is preliminary data.</text>
</comment>
<dbReference type="RefSeq" id="XP_040655937.1">
    <property type="nucleotide sequence ID" value="XM_040800904.1"/>
</dbReference>
<dbReference type="EMBL" id="LAYC01000002">
    <property type="protein sequence ID" value="KYK56585.1"/>
    <property type="molecule type" value="Genomic_DNA"/>
</dbReference>
<evidence type="ECO:0000313" key="3">
    <source>
        <dbReference type="Proteomes" id="UP000076580"/>
    </source>
</evidence>
<reference evidence="2 3" key="1">
    <citation type="journal article" date="2016" name="Sci. Rep.">
        <title>Insights into Adaptations to a Near-Obligate Nematode Endoparasitic Lifestyle from the Finished Genome of Drechmeria coniospora.</title>
        <authorList>
            <person name="Zhang L."/>
            <person name="Zhou Z."/>
            <person name="Guo Q."/>
            <person name="Fokkens L."/>
            <person name="Miskei M."/>
            <person name="Pocsi I."/>
            <person name="Zhang W."/>
            <person name="Chen M."/>
            <person name="Wang L."/>
            <person name="Sun Y."/>
            <person name="Donzelli B.G."/>
            <person name="Gibson D.M."/>
            <person name="Nelson D.R."/>
            <person name="Luo J.G."/>
            <person name="Rep M."/>
            <person name="Liu H."/>
            <person name="Yang S."/>
            <person name="Wang J."/>
            <person name="Krasnoff S.B."/>
            <person name="Xu Y."/>
            <person name="Molnar I."/>
            <person name="Lin M."/>
        </authorList>
    </citation>
    <scope>NUCLEOTIDE SEQUENCE [LARGE SCALE GENOMIC DNA]</scope>
    <source>
        <strain evidence="2 3">ARSEF 6962</strain>
    </source>
</reference>
<feature type="region of interest" description="Disordered" evidence="1">
    <location>
        <begin position="12"/>
        <end position="73"/>
    </location>
</feature>
<protein>
    <submittedName>
        <fullName evidence="2">Uncharacterized protein</fullName>
    </submittedName>
</protein>
<gene>
    <name evidence="2" type="ORF">DCS_03586</name>
</gene>
<feature type="compositionally biased region" description="Basic and acidic residues" evidence="1">
    <location>
        <begin position="122"/>
        <end position="133"/>
    </location>
</feature>
<dbReference type="InParanoid" id="A0A151GHJ0"/>
<feature type="region of interest" description="Disordered" evidence="1">
    <location>
        <begin position="118"/>
        <end position="141"/>
    </location>
</feature>
<dbReference type="GeneID" id="63716229"/>
<proteinExistence type="predicted"/>
<feature type="region of interest" description="Disordered" evidence="1">
    <location>
        <begin position="231"/>
        <end position="262"/>
    </location>
</feature>
<dbReference type="Proteomes" id="UP000076580">
    <property type="component" value="Chromosome 02"/>
</dbReference>
<dbReference type="STRING" id="98403.A0A151GHJ0"/>
<evidence type="ECO:0000313" key="2">
    <source>
        <dbReference type="EMBL" id="KYK56585.1"/>
    </source>
</evidence>
<name>A0A151GHJ0_DRECN</name>
<feature type="compositionally biased region" description="Polar residues" evidence="1">
    <location>
        <begin position="251"/>
        <end position="262"/>
    </location>
</feature>
<feature type="compositionally biased region" description="Basic and acidic residues" evidence="1">
    <location>
        <begin position="47"/>
        <end position="73"/>
    </location>
</feature>
<organism evidence="2 3">
    <name type="scientific">Drechmeria coniospora</name>
    <name type="common">Nematophagous fungus</name>
    <name type="synonym">Meria coniospora</name>
    <dbReference type="NCBI Taxonomy" id="98403"/>
    <lineage>
        <taxon>Eukaryota</taxon>
        <taxon>Fungi</taxon>
        <taxon>Dikarya</taxon>
        <taxon>Ascomycota</taxon>
        <taxon>Pezizomycotina</taxon>
        <taxon>Sordariomycetes</taxon>
        <taxon>Hypocreomycetidae</taxon>
        <taxon>Hypocreales</taxon>
        <taxon>Ophiocordycipitaceae</taxon>
        <taxon>Drechmeria</taxon>
    </lineage>
</organism>
<feature type="region of interest" description="Disordered" evidence="1">
    <location>
        <begin position="396"/>
        <end position="443"/>
    </location>
</feature>
<sequence length="455" mass="50374">MPLQRTFTVIQPVGEPADGFRPPPRPMTSKQVREAYKASNRGPPLSRAERIRQEKAEQERIRKDLDRERSTARARLLRERKRDKELEVKALKRKDRLPLVTVRPSQDTIARFVRGNGAGRKRVADGHPIEPSDKVQPVRKQPKLWELMDGSDLIPDDDGLDLDSLENPEMRAATERDLTAKADGLDRSILGQSTKPAVLPETTVLPESEPRSQAGLATAGEADLELHIGTSVKPEQGPPLVKQNDAHSPRDTLSSPPRQEPPLSTQAILVNYDNFFPSFSQQERELLEEGMEDAPSRLPKPRLRRTLAANDRRTDTLRERSAVHPPTSIATLSDSDVIGSPALRGRQNATLGAIRQQPLPQQRCTTAGQLKEPWPMMQAPGPKVTWHPEIKVARVTKQPPPPLPAEAKGLQPLEADKENVPGPHAGSPPDDLLSASQETEYGGGWVDEMALELAI</sequence>
<feature type="region of interest" description="Disordered" evidence="1">
    <location>
        <begin position="176"/>
        <end position="216"/>
    </location>
</feature>
<dbReference type="AlphaFoldDB" id="A0A151GHJ0"/>
<feature type="compositionally biased region" description="Basic and acidic residues" evidence="1">
    <location>
        <begin position="176"/>
        <end position="186"/>
    </location>
</feature>
<evidence type="ECO:0000256" key="1">
    <source>
        <dbReference type="SAM" id="MobiDB-lite"/>
    </source>
</evidence>